<organism evidence="1 2">
    <name type="scientific">Orrella daihaiensis</name>
    <dbReference type="NCBI Taxonomy" id="2782176"/>
    <lineage>
        <taxon>Bacteria</taxon>
        <taxon>Pseudomonadati</taxon>
        <taxon>Pseudomonadota</taxon>
        <taxon>Betaproteobacteria</taxon>
        <taxon>Burkholderiales</taxon>
        <taxon>Alcaligenaceae</taxon>
        <taxon>Orrella</taxon>
    </lineage>
</organism>
<evidence type="ECO:0000313" key="2">
    <source>
        <dbReference type="Proteomes" id="UP000831607"/>
    </source>
</evidence>
<sequence length="117" mass="12692">MNILILDLRDLNKGLADAARAMQTGKADPCARIGFATPELLWQVLTAKRWELLKAMCGAGPMSIRAAARRVNRDVKAVHSDITALIAAGVVCRNQDGQGQVQFPFDAVKVEFMLQAA</sequence>
<evidence type="ECO:0000313" key="1">
    <source>
        <dbReference type="EMBL" id="UOD50458.1"/>
    </source>
</evidence>
<reference evidence="1 2" key="1">
    <citation type="submission" date="2020-11" db="EMBL/GenBank/DDBJ databases">
        <title>Algicoccus daihaiensis sp.nov., isolated from Daihai Lake in Inner Mongolia.</title>
        <authorList>
            <person name="Kai J."/>
        </authorList>
    </citation>
    <scope>NUCLEOTIDE SEQUENCE [LARGE SCALE GENOMIC DNA]</scope>
    <source>
        <strain evidence="2">f23</strain>
    </source>
</reference>
<keyword evidence="2" id="KW-1185">Reference proteome</keyword>
<dbReference type="InterPro" id="IPR036390">
    <property type="entry name" value="WH_DNA-bd_sf"/>
</dbReference>
<proteinExistence type="predicted"/>
<gene>
    <name evidence="1" type="ORF">DHf2319_00495</name>
</gene>
<dbReference type="Proteomes" id="UP000831607">
    <property type="component" value="Chromosome"/>
</dbReference>
<dbReference type="Pfam" id="PF25212">
    <property type="entry name" value="HVO_A0114"/>
    <property type="match status" value="1"/>
</dbReference>
<dbReference type="GO" id="GO:0003677">
    <property type="term" value="F:DNA binding"/>
    <property type="evidence" value="ECO:0007669"/>
    <property type="project" value="UniProtKB-KW"/>
</dbReference>
<dbReference type="SUPFAM" id="SSF46785">
    <property type="entry name" value="Winged helix' DNA-binding domain"/>
    <property type="match status" value="1"/>
</dbReference>
<dbReference type="EMBL" id="CP063982">
    <property type="protein sequence ID" value="UOD50458.1"/>
    <property type="molecule type" value="Genomic_DNA"/>
</dbReference>
<name>A0ABY4AJJ6_9BURK</name>
<accession>A0ABY4AJJ6</accession>
<protein>
    <submittedName>
        <fullName evidence="1">DNA-binding protein</fullName>
    </submittedName>
</protein>
<keyword evidence="1" id="KW-0238">DNA-binding</keyword>
<dbReference type="RefSeq" id="WP_243478865.1">
    <property type="nucleotide sequence ID" value="NZ_CP063982.1"/>
</dbReference>